<dbReference type="RefSeq" id="WP_129206416.1">
    <property type="nucleotide sequence ID" value="NZ_BMGU01000001.1"/>
</dbReference>
<accession>A0A4Q1SGM4</accession>
<comment type="subcellular location">
    <subcellularLocation>
        <location evidence="1">Membrane</location>
        <topology evidence="1">Multi-pass membrane protein</topology>
    </subcellularLocation>
</comment>
<feature type="region of interest" description="Disordered" evidence="10">
    <location>
        <begin position="1"/>
        <end position="25"/>
    </location>
</feature>
<evidence type="ECO:0000313" key="12">
    <source>
        <dbReference type="EMBL" id="RXS96666.1"/>
    </source>
</evidence>
<evidence type="ECO:0000256" key="4">
    <source>
        <dbReference type="ARBA" id="ARBA00022989"/>
    </source>
</evidence>
<feature type="transmembrane region" description="Helical" evidence="11">
    <location>
        <begin position="283"/>
        <end position="302"/>
    </location>
</feature>
<gene>
    <name evidence="12" type="ORF">ESZ00_01595</name>
</gene>
<feature type="transmembrane region" description="Helical" evidence="11">
    <location>
        <begin position="173"/>
        <end position="198"/>
    </location>
</feature>
<evidence type="ECO:0000256" key="2">
    <source>
        <dbReference type="ARBA" id="ARBA00022448"/>
    </source>
</evidence>
<dbReference type="AlphaFoldDB" id="A0A4Q1SGM4"/>
<organism evidence="12 13">
    <name type="scientific">Silvibacterium dinghuense</name>
    <dbReference type="NCBI Taxonomy" id="1560006"/>
    <lineage>
        <taxon>Bacteria</taxon>
        <taxon>Pseudomonadati</taxon>
        <taxon>Acidobacteriota</taxon>
        <taxon>Terriglobia</taxon>
        <taxon>Terriglobales</taxon>
        <taxon>Acidobacteriaceae</taxon>
        <taxon>Silvibacterium</taxon>
    </lineage>
</organism>
<keyword evidence="13" id="KW-1185">Reference proteome</keyword>
<feature type="transmembrane region" description="Helical" evidence="11">
    <location>
        <begin position="322"/>
        <end position="341"/>
    </location>
</feature>
<keyword evidence="2" id="KW-0813">Transport</keyword>
<feature type="transmembrane region" description="Helical" evidence="11">
    <location>
        <begin position="379"/>
        <end position="399"/>
    </location>
</feature>
<feature type="transmembrane region" description="Helical" evidence="11">
    <location>
        <begin position="248"/>
        <end position="271"/>
    </location>
</feature>
<keyword evidence="9" id="KW-0407">Ion channel</keyword>
<evidence type="ECO:0000256" key="1">
    <source>
        <dbReference type="ARBA" id="ARBA00004141"/>
    </source>
</evidence>
<protein>
    <submittedName>
        <fullName evidence="12">Chloride channel protein</fullName>
    </submittedName>
</protein>
<keyword evidence="8" id="KW-0868">Chloride</keyword>
<feature type="transmembrane region" description="Helical" evidence="11">
    <location>
        <begin position="411"/>
        <end position="428"/>
    </location>
</feature>
<feature type="transmembrane region" description="Helical" evidence="11">
    <location>
        <begin position="205"/>
        <end position="228"/>
    </location>
</feature>
<name>A0A4Q1SGM4_9BACT</name>
<evidence type="ECO:0000256" key="3">
    <source>
        <dbReference type="ARBA" id="ARBA00022692"/>
    </source>
</evidence>
<keyword evidence="4 11" id="KW-1133">Transmembrane helix</keyword>
<dbReference type="PANTHER" id="PTHR43427">
    <property type="entry name" value="CHLORIDE CHANNEL PROTEIN CLC-E"/>
    <property type="match status" value="1"/>
</dbReference>
<dbReference type="Proteomes" id="UP000290253">
    <property type="component" value="Unassembled WGS sequence"/>
</dbReference>
<feature type="compositionally biased region" description="Low complexity" evidence="10">
    <location>
        <begin position="10"/>
        <end position="19"/>
    </location>
</feature>
<dbReference type="InterPro" id="IPR014743">
    <property type="entry name" value="Cl-channel_core"/>
</dbReference>
<evidence type="ECO:0000256" key="10">
    <source>
        <dbReference type="SAM" id="MobiDB-lite"/>
    </source>
</evidence>
<evidence type="ECO:0000256" key="5">
    <source>
        <dbReference type="ARBA" id="ARBA00023065"/>
    </source>
</evidence>
<reference evidence="12 13" key="1">
    <citation type="journal article" date="2016" name="Int. J. Syst. Evol. Microbiol.">
        <title>Acidipila dinghuensis sp. nov., an acidobacterium isolated from forest soil.</title>
        <authorList>
            <person name="Jiang Y.W."/>
            <person name="Wang J."/>
            <person name="Chen M.H."/>
            <person name="Lv Y.Y."/>
            <person name="Qiu L.H."/>
        </authorList>
    </citation>
    <scope>NUCLEOTIDE SEQUENCE [LARGE SCALE GENOMIC DNA]</scope>
    <source>
        <strain evidence="12 13">DHOF10</strain>
    </source>
</reference>
<dbReference type="CDD" id="cd00400">
    <property type="entry name" value="Voltage_gated_ClC"/>
    <property type="match status" value="1"/>
</dbReference>
<feature type="transmembrane region" description="Helical" evidence="11">
    <location>
        <begin position="38"/>
        <end position="61"/>
    </location>
</feature>
<feature type="transmembrane region" description="Helical" evidence="11">
    <location>
        <begin position="348"/>
        <end position="367"/>
    </location>
</feature>
<dbReference type="EMBL" id="SDMK01000001">
    <property type="protein sequence ID" value="RXS96666.1"/>
    <property type="molecule type" value="Genomic_DNA"/>
</dbReference>
<sequence length="584" mass="63193">MSDTLPNISPLPKSSPSPKQESTGFDYSRIAPKRDERLFLVLSIFIGVLSGLLVVSFRVAIEWIKILTLGSVPHPGQYRLLIAPTAIGLVVAALVQWFFPGARGSGVNQTKAALYIYNGYISFKTVIGKFLTSALAIGAGHSLGPEDPSLQIGAGVASMVARRLNLSRQRLRLFAPIGAAAGLAAAFNAPISAILFVIEEVIGQWSAAVLGSIVLSAISSVVVARWFWGTEPMFRIPSVTLRDPRELLAYSVLGIFGGLCSLVMSKALGYLRPRLRRLPRSTFYYQPAVAGLLVGCIGFFGFPQVMGPGYDTMDQAMHGSFVWQFLVALALFKILATTLSFSSGTPGGMFAPTLFVGAMLGAAIGTFEKLHFPHFTGTVAAYSLVGMGVLFAGFLRAPLTSVFMVLEVSGNYSIILPVILANTIAYLLSRSLQPVPIFEVFTHQDGLELPSMEEQREENPLHIEDALEPLRLPLVHSQDALETVARTIAALHAPAFLIQVWDGSWYAMSADELTAAAATLTPDTPIERAMKADRTPQLFPDLPLDAALRYFPRWPALPVLNRASRGTLEGILTLDGVLKRYQQS</sequence>
<dbReference type="PANTHER" id="PTHR43427:SF6">
    <property type="entry name" value="CHLORIDE CHANNEL PROTEIN CLC-E"/>
    <property type="match status" value="1"/>
</dbReference>
<dbReference type="PRINTS" id="PR00762">
    <property type="entry name" value="CLCHANNEL"/>
</dbReference>
<evidence type="ECO:0000256" key="7">
    <source>
        <dbReference type="ARBA" id="ARBA00023173"/>
    </source>
</evidence>
<evidence type="ECO:0000256" key="8">
    <source>
        <dbReference type="ARBA" id="ARBA00023214"/>
    </source>
</evidence>
<dbReference type="Pfam" id="PF00654">
    <property type="entry name" value="Voltage_CLC"/>
    <property type="match status" value="1"/>
</dbReference>
<keyword evidence="3 11" id="KW-0812">Transmembrane</keyword>
<evidence type="ECO:0000256" key="11">
    <source>
        <dbReference type="SAM" id="Phobius"/>
    </source>
</evidence>
<feature type="transmembrane region" description="Helical" evidence="11">
    <location>
        <begin position="81"/>
        <end position="99"/>
    </location>
</feature>
<dbReference type="Gene3D" id="1.10.3080.10">
    <property type="entry name" value="Clc chloride channel"/>
    <property type="match status" value="1"/>
</dbReference>
<evidence type="ECO:0000313" key="13">
    <source>
        <dbReference type="Proteomes" id="UP000290253"/>
    </source>
</evidence>
<keyword evidence="7" id="KW-0869">Chloride channel</keyword>
<dbReference type="InterPro" id="IPR001807">
    <property type="entry name" value="ClC"/>
</dbReference>
<proteinExistence type="predicted"/>
<keyword evidence="6 11" id="KW-0472">Membrane</keyword>
<dbReference type="OrthoDB" id="9812438at2"/>
<dbReference type="SUPFAM" id="SSF81340">
    <property type="entry name" value="Clc chloride channel"/>
    <property type="match status" value="1"/>
</dbReference>
<dbReference type="InterPro" id="IPR050368">
    <property type="entry name" value="ClC-type_chloride_channel"/>
</dbReference>
<dbReference type="GO" id="GO:0034707">
    <property type="term" value="C:chloride channel complex"/>
    <property type="evidence" value="ECO:0007669"/>
    <property type="project" value="UniProtKB-KW"/>
</dbReference>
<evidence type="ECO:0000256" key="9">
    <source>
        <dbReference type="ARBA" id="ARBA00023303"/>
    </source>
</evidence>
<feature type="transmembrane region" description="Helical" evidence="11">
    <location>
        <begin position="120"/>
        <end position="140"/>
    </location>
</feature>
<dbReference type="GO" id="GO:0005254">
    <property type="term" value="F:chloride channel activity"/>
    <property type="evidence" value="ECO:0007669"/>
    <property type="project" value="UniProtKB-KW"/>
</dbReference>
<comment type="caution">
    <text evidence="12">The sequence shown here is derived from an EMBL/GenBank/DDBJ whole genome shotgun (WGS) entry which is preliminary data.</text>
</comment>
<evidence type="ECO:0000256" key="6">
    <source>
        <dbReference type="ARBA" id="ARBA00023136"/>
    </source>
</evidence>
<keyword evidence="5" id="KW-0406">Ion transport</keyword>